<name>A0A9E7JBR7_9LILI</name>
<dbReference type="AlphaFoldDB" id="A0A9E7JBR7"/>
<dbReference type="InterPro" id="IPR000008">
    <property type="entry name" value="C2_dom"/>
</dbReference>
<dbReference type="InterPro" id="IPR035892">
    <property type="entry name" value="C2_domain_sf"/>
</dbReference>
<evidence type="ECO:0000313" key="2">
    <source>
        <dbReference type="EMBL" id="URD75224.1"/>
    </source>
</evidence>
<gene>
    <name evidence="2" type="ORF">MUK42_37358</name>
</gene>
<dbReference type="SUPFAM" id="SSF49562">
    <property type="entry name" value="C2 domain (Calcium/lipid-binding domain, CaLB)"/>
    <property type="match status" value="1"/>
</dbReference>
<dbReference type="PROSITE" id="PS50004">
    <property type="entry name" value="C2"/>
    <property type="match status" value="1"/>
</dbReference>
<evidence type="ECO:0000313" key="3">
    <source>
        <dbReference type="Proteomes" id="UP001055439"/>
    </source>
</evidence>
<dbReference type="PANTHER" id="PTHR32246">
    <property type="entry name" value="INGRESSION PROTEIN FIC1"/>
    <property type="match status" value="1"/>
</dbReference>
<organism evidence="2 3">
    <name type="scientific">Musa troglodytarum</name>
    <name type="common">fe'i banana</name>
    <dbReference type="NCBI Taxonomy" id="320322"/>
    <lineage>
        <taxon>Eukaryota</taxon>
        <taxon>Viridiplantae</taxon>
        <taxon>Streptophyta</taxon>
        <taxon>Embryophyta</taxon>
        <taxon>Tracheophyta</taxon>
        <taxon>Spermatophyta</taxon>
        <taxon>Magnoliopsida</taxon>
        <taxon>Liliopsida</taxon>
        <taxon>Zingiberales</taxon>
        <taxon>Musaceae</taxon>
        <taxon>Musa</taxon>
    </lineage>
</organism>
<reference evidence="2" key="1">
    <citation type="submission" date="2022-05" db="EMBL/GenBank/DDBJ databases">
        <title>The Musa troglodytarum L. genome provides insights into the mechanism of non-climacteric behaviour and enrichment of carotenoids.</title>
        <authorList>
            <person name="Wang J."/>
        </authorList>
    </citation>
    <scope>NUCLEOTIDE SEQUENCE</scope>
    <source>
        <tissue evidence="2">Leaf</tissue>
    </source>
</reference>
<evidence type="ECO:0000259" key="1">
    <source>
        <dbReference type="PROSITE" id="PS50004"/>
    </source>
</evidence>
<dbReference type="PANTHER" id="PTHR32246:SF166">
    <property type="entry name" value="OS06G0128800 PROTEIN"/>
    <property type="match status" value="1"/>
</dbReference>
<dbReference type="SMART" id="SM00239">
    <property type="entry name" value="C2"/>
    <property type="match status" value="1"/>
</dbReference>
<sequence>MAAAEKGDGGDEQIALEVTVLSAESLRNRSSPLLPGRRLRPYVILSSSSAANRGQLAPIYRTRVDEGGAHHPTWRDTLRVPVDASFLRGGERGQGKEGGAAVHVSVLSKRPFRGPVRLGWCEIPACDVVDGLWPPSARRRLSYALRHPRHGGHGRGVIHMAVRLFGPHLERLVPPAPRPAPEPGWFGTAMGIPRAAPVSAFRVPESGRHVSYWRR</sequence>
<dbReference type="OrthoDB" id="786358at2759"/>
<proteinExistence type="predicted"/>
<protein>
    <submittedName>
        <fullName evidence="2">C2</fullName>
    </submittedName>
</protein>
<accession>A0A9E7JBR7</accession>
<dbReference type="Pfam" id="PF00168">
    <property type="entry name" value="C2"/>
    <property type="match status" value="1"/>
</dbReference>
<dbReference type="Gene3D" id="2.60.40.150">
    <property type="entry name" value="C2 domain"/>
    <property type="match status" value="1"/>
</dbReference>
<dbReference type="Proteomes" id="UP001055439">
    <property type="component" value="Chromosome 1"/>
</dbReference>
<dbReference type="EMBL" id="CP097502">
    <property type="protein sequence ID" value="URD75224.1"/>
    <property type="molecule type" value="Genomic_DNA"/>
</dbReference>
<feature type="domain" description="C2" evidence="1">
    <location>
        <begin position="1"/>
        <end position="140"/>
    </location>
</feature>
<keyword evidence="3" id="KW-1185">Reference proteome</keyword>